<proteinExistence type="inferred from homology"/>
<gene>
    <name evidence="10" type="ORF">K4G66_23090</name>
</gene>
<name>A0AA49GKW9_9BACT</name>
<dbReference type="PIRSF" id="PIRSF005572">
    <property type="entry name" value="NifS"/>
    <property type="match status" value="1"/>
</dbReference>
<dbReference type="CDD" id="cd06453">
    <property type="entry name" value="SufS_like"/>
    <property type="match status" value="1"/>
</dbReference>
<dbReference type="AlphaFoldDB" id="A0AA49GKW9"/>
<dbReference type="SUPFAM" id="SSF53383">
    <property type="entry name" value="PLP-dependent transferases"/>
    <property type="match status" value="1"/>
</dbReference>
<dbReference type="InterPro" id="IPR000192">
    <property type="entry name" value="Aminotrans_V_dom"/>
</dbReference>
<feature type="domain" description="Aminotransferase class V" evidence="9">
    <location>
        <begin position="21"/>
        <end position="390"/>
    </location>
</feature>
<dbReference type="Gene3D" id="3.90.1150.10">
    <property type="entry name" value="Aspartate Aminotransferase, domain 1"/>
    <property type="match status" value="1"/>
</dbReference>
<dbReference type="InterPro" id="IPR015421">
    <property type="entry name" value="PyrdxlP-dep_Trfase_major"/>
</dbReference>
<evidence type="ECO:0000256" key="6">
    <source>
        <dbReference type="ARBA" id="ARBA00022679"/>
    </source>
</evidence>
<reference evidence="10" key="1">
    <citation type="journal article" date="2023" name="Comput. Struct. Biotechnol. J.">
        <title>Discovery of a novel marine Bacteroidetes with a rich repertoire of carbohydrate-active enzymes.</title>
        <authorList>
            <person name="Chen B."/>
            <person name="Liu G."/>
            <person name="Chen Q."/>
            <person name="Wang H."/>
            <person name="Liu L."/>
            <person name="Tang K."/>
        </authorList>
    </citation>
    <scope>NUCLEOTIDE SEQUENCE</scope>
    <source>
        <strain evidence="10">TK19036</strain>
    </source>
</reference>
<evidence type="ECO:0000256" key="5">
    <source>
        <dbReference type="ARBA" id="ARBA00021850"/>
    </source>
</evidence>
<evidence type="ECO:0000313" key="10">
    <source>
        <dbReference type="EMBL" id="WKN35268.1"/>
    </source>
</evidence>
<organism evidence="10">
    <name type="scientific">Roseihalotalea indica</name>
    <dbReference type="NCBI Taxonomy" id="2867963"/>
    <lineage>
        <taxon>Bacteria</taxon>
        <taxon>Pseudomonadati</taxon>
        <taxon>Bacteroidota</taxon>
        <taxon>Cytophagia</taxon>
        <taxon>Cytophagales</taxon>
        <taxon>Catalimonadaceae</taxon>
        <taxon>Roseihalotalea</taxon>
    </lineage>
</organism>
<dbReference type="EC" id="2.8.1.7" evidence="4"/>
<dbReference type="PANTHER" id="PTHR43586:SF8">
    <property type="entry name" value="CYSTEINE DESULFURASE 1, CHLOROPLASTIC"/>
    <property type="match status" value="1"/>
</dbReference>
<comment type="cofactor">
    <cofactor evidence="1">
        <name>pyridoxal 5'-phosphate</name>
        <dbReference type="ChEBI" id="CHEBI:597326"/>
    </cofactor>
</comment>
<evidence type="ECO:0000259" key="9">
    <source>
        <dbReference type="Pfam" id="PF00266"/>
    </source>
</evidence>
<evidence type="ECO:0000256" key="7">
    <source>
        <dbReference type="ARBA" id="ARBA00022898"/>
    </source>
</evidence>
<protein>
    <recommendedName>
        <fullName evidence="5">Probable cysteine desulfurase</fullName>
        <ecNumber evidence="4">2.8.1.7</ecNumber>
    </recommendedName>
</protein>
<sequence length="402" mass="44448">MNNPTDIKQQFPIFSAHPSLVYLDNAATTQRPETVIKRLDEFNRQENATIRRGVYQLSAQATRTFDAARTEVADFFGAPDASCITFTQGTTESINIVARSVIGPILKPGANVVVSLMEHHANFIPWQMLCQEKGAELRVVPVDGRGELEMKDISKLIDPQTACVAITHISNTLGTINPIEEIIALAHQQEVPVLIDAAQSAALYPTNLEELNCDFWVCSGHKMFGPFGVGVLYVHPRHHNKVQPYNYGGGIIRSVTVERTDFLPYPFNLEAGTPNVAGVVGLAEAIRFLKTLDRPAILQHLNELTIYGKEQLSAIDGLTLLGNPAHFSSVFSFSIEGMHPHDIATFLNEEQIAVRAGQHCTQPLLDHFETPATVRASLSAYNTREDVERLVEALKEIKAFWV</sequence>
<keyword evidence="6" id="KW-0808">Transferase</keyword>
<dbReference type="InterPro" id="IPR015424">
    <property type="entry name" value="PyrdxlP-dep_Trfase"/>
</dbReference>
<dbReference type="PANTHER" id="PTHR43586">
    <property type="entry name" value="CYSTEINE DESULFURASE"/>
    <property type="match status" value="1"/>
</dbReference>
<dbReference type="InterPro" id="IPR016454">
    <property type="entry name" value="Cysteine_dSase"/>
</dbReference>
<evidence type="ECO:0000256" key="3">
    <source>
        <dbReference type="ARBA" id="ARBA00010447"/>
    </source>
</evidence>
<dbReference type="InterPro" id="IPR010970">
    <property type="entry name" value="Cys_dSase_SufS"/>
</dbReference>
<dbReference type="EMBL" id="CP120682">
    <property type="protein sequence ID" value="WKN35268.1"/>
    <property type="molecule type" value="Genomic_DNA"/>
</dbReference>
<evidence type="ECO:0000256" key="2">
    <source>
        <dbReference type="ARBA" id="ARBA00002824"/>
    </source>
</evidence>
<comment type="catalytic activity">
    <reaction evidence="8">
        <text>(sulfur carrier)-H + L-cysteine = (sulfur carrier)-SH + L-alanine</text>
        <dbReference type="Rhea" id="RHEA:43892"/>
        <dbReference type="Rhea" id="RHEA-COMP:14737"/>
        <dbReference type="Rhea" id="RHEA-COMP:14739"/>
        <dbReference type="ChEBI" id="CHEBI:29917"/>
        <dbReference type="ChEBI" id="CHEBI:35235"/>
        <dbReference type="ChEBI" id="CHEBI:57972"/>
        <dbReference type="ChEBI" id="CHEBI:64428"/>
        <dbReference type="EC" id="2.8.1.7"/>
    </reaction>
</comment>
<dbReference type="NCBIfam" id="TIGR01979">
    <property type="entry name" value="sufS"/>
    <property type="match status" value="1"/>
</dbReference>
<reference evidence="10" key="2">
    <citation type="journal article" date="2024" name="Antonie Van Leeuwenhoek">
        <title>Roseihalotalea indica gen. nov., sp. nov., a halophilic Bacteroidetes from mesopelagic Southwest Indian Ocean with higher carbohydrate metabolic potential.</title>
        <authorList>
            <person name="Chen B."/>
            <person name="Zhang M."/>
            <person name="Lin D."/>
            <person name="Ye J."/>
            <person name="Tang K."/>
        </authorList>
    </citation>
    <scope>NUCLEOTIDE SEQUENCE</scope>
    <source>
        <strain evidence="10">TK19036</strain>
    </source>
</reference>
<dbReference type="GO" id="GO:0006534">
    <property type="term" value="P:cysteine metabolic process"/>
    <property type="evidence" value="ECO:0007669"/>
    <property type="project" value="InterPro"/>
</dbReference>
<comment type="similarity">
    <text evidence="3">Belongs to the class-V pyridoxal-phosphate-dependent aminotransferase family. Csd subfamily.</text>
</comment>
<dbReference type="GO" id="GO:0030170">
    <property type="term" value="F:pyridoxal phosphate binding"/>
    <property type="evidence" value="ECO:0007669"/>
    <property type="project" value="InterPro"/>
</dbReference>
<dbReference type="GO" id="GO:0031071">
    <property type="term" value="F:cysteine desulfurase activity"/>
    <property type="evidence" value="ECO:0007669"/>
    <property type="project" value="UniProtKB-EC"/>
</dbReference>
<evidence type="ECO:0000256" key="4">
    <source>
        <dbReference type="ARBA" id="ARBA00012239"/>
    </source>
</evidence>
<dbReference type="Gene3D" id="3.40.640.10">
    <property type="entry name" value="Type I PLP-dependent aspartate aminotransferase-like (Major domain)"/>
    <property type="match status" value="1"/>
</dbReference>
<dbReference type="InterPro" id="IPR015422">
    <property type="entry name" value="PyrdxlP-dep_Trfase_small"/>
</dbReference>
<keyword evidence="7" id="KW-0663">Pyridoxal phosphate</keyword>
<evidence type="ECO:0000256" key="8">
    <source>
        <dbReference type="ARBA" id="ARBA00050776"/>
    </source>
</evidence>
<comment type="function">
    <text evidence="2">Catalyzes the removal of elemental sulfur and selenium atoms from L-cysteine, L-cystine, L-selenocysteine, and L-selenocystine to produce L-alanine.</text>
</comment>
<accession>A0AA49GKW9</accession>
<evidence type="ECO:0000256" key="1">
    <source>
        <dbReference type="ARBA" id="ARBA00001933"/>
    </source>
</evidence>
<dbReference type="Pfam" id="PF00266">
    <property type="entry name" value="Aminotran_5"/>
    <property type="match status" value="1"/>
</dbReference>